<feature type="transmembrane region" description="Helical" evidence="2">
    <location>
        <begin position="59"/>
        <end position="79"/>
    </location>
</feature>
<keyword evidence="4" id="KW-1185">Reference proteome</keyword>
<dbReference type="AlphaFoldDB" id="A0A0S2FDM0"/>
<dbReference type="STRING" id="84531.LA76x_3464"/>
<feature type="compositionally biased region" description="Basic and acidic residues" evidence="1">
    <location>
        <begin position="166"/>
        <end position="197"/>
    </location>
</feature>
<organism evidence="3 4">
    <name type="scientific">Lysobacter antibioticus</name>
    <dbReference type="NCBI Taxonomy" id="84531"/>
    <lineage>
        <taxon>Bacteria</taxon>
        <taxon>Pseudomonadati</taxon>
        <taxon>Pseudomonadota</taxon>
        <taxon>Gammaproteobacteria</taxon>
        <taxon>Lysobacterales</taxon>
        <taxon>Lysobacteraceae</taxon>
        <taxon>Lysobacter</taxon>
    </lineage>
</organism>
<evidence type="ECO:0008006" key="5">
    <source>
        <dbReference type="Google" id="ProtNLM"/>
    </source>
</evidence>
<reference evidence="3 4" key="1">
    <citation type="journal article" date="2015" name="BMC Genomics">
        <title>Comparative genomics and metabolic profiling of the genus Lysobacter.</title>
        <authorList>
            <person name="de Bruijn I."/>
            <person name="Cheng X."/>
            <person name="de Jager V."/>
            <person name="Exposito R.G."/>
            <person name="Watrous J."/>
            <person name="Patel N."/>
            <person name="Postma J."/>
            <person name="Dorrestein P.C."/>
            <person name="Kobayashi D."/>
            <person name="Raaijmakers J.M."/>
        </authorList>
    </citation>
    <scope>NUCLEOTIDE SEQUENCE [LARGE SCALE GENOMIC DNA]</scope>
    <source>
        <strain evidence="3 4">76</strain>
    </source>
</reference>
<evidence type="ECO:0000313" key="4">
    <source>
        <dbReference type="Proteomes" id="UP000060787"/>
    </source>
</evidence>
<dbReference type="RefSeq" id="WP_057918589.1">
    <property type="nucleotide sequence ID" value="NZ_CP011129.1"/>
</dbReference>
<protein>
    <recommendedName>
        <fullName evidence="5">Transmembrane protein</fullName>
    </recommendedName>
</protein>
<dbReference type="Proteomes" id="UP000060787">
    <property type="component" value="Chromosome"/>
</dbReference>
<evidence type="ECO:0000256" key="2">
    <source>
        <dbReference type="SAM" id="Phobius"/>
    </source>
</evidence>
<dbReference type="EMBL" id="CP011129">
    <property type="protein sequence ID" value="ALN81588.1"/>
    <property type="molecule type" value="Genomic_DNA"/>
</dbReference>
<feature type="region of interest" description="Disordered" evidence="1">
    <location>
        <begin position="143"/>
        <end position="316"/>
    </location>
</feature>
<evidence type="ECO:0000256" key="1">
    <source>
        <dbReference type="SAM" id="MobiDB-lite"/>
    </source>
</evidence>
<proteinExistence type="predicted"/>
<feature type="compositionally biased region" description="Low complexity" evidence="1">
    <location>
        <begin position="221"/>
        <end position="243"/>
    </location>
</feature>
<feature type="compositionally biased region" description="Low complexity" evidence="1">
    <location>
        <begin position="256"/>
        <end position="266"/>
    </location>
</feature>
<feature type="compositionally biased region" description="Low complexity" evidence="1">
    <location>
        <begin position="289"/>
        <end position="306"/>
    </location>
</feature>
<feature type="compositionally biased region" description="Pro residues" evidence="1">
    <location>
        <begin position="149"/>
        <end position="164"/>
    </location>
</feature>
<sequence length="378" mass="39217">MNRRHDAHDPLSPEERELAERLLRLGPHDGPSPALDAKILAAAHAAVAQTPRARSKTRWPAWIGVAASLTLAIGVAWQLRPIDKALESVGEDQATAASVNSADAESAAAAPAAADAATDSAYDSSAGAADAAASVAAPEPLPEARMVAPPSPPARTVAPPPPPMEAAKRNDAAADGLRAEQRQQEHKRAAKRAETRDVQAFGAPTPIDAPAPPPAPPAPASAPVYAPAPAAAPAATASDAAKPQLARERRYEPQEAAPAGAAATSAPKVEGDMRSKPAPLMGNATRSVAPAAAQPAQAETAQPAAANDSTSLDRVQVTGSRIMPDAAQEARLTPAQWLELIRGYRDRGDTELARDSLRRFHRAHPQTRVPDDLRALLK</sequence>
<accession>A0A0S2FDM0</accession>
<gene>
    <name evidence="3" type="ORF">LA76x_3464</name>
</gene>
<keyword evidence="2" id="KW-1133">Transmembrane helix</keyword>
<feature type="compositionally biased region" description="Polar residues" evidence="1">
    <location>
        <begin position="307"/>
        <end position="316"/>
    </location>
</feature>
<dbReference type="KEGG" id="lab:LA76x_3464"/>
<name>A0A0S2FDM0_LYSAN</name>
<evidence type="ECO:0000313" key="3">
    <source>
        <dbReference type="EMBL" id="ALN81588.1"/>
    </source>
</evidence>
<keyword evidence="2" id="KW-0472">Membrane</keyword>
<feature type="compositionally biased region" description="Pro residues" evidence="1">
    <location>
        <begin position="207"/>
        <end position="220"/>
    </location>
</feature>
<dbReference type="PATRIC" id="fig|84531.8.peg.3481"/>
<keyword evidence="2" id="KW-0812">Transmembrane</keyword>